<dbReference type="EMBL" id="JAANYQ010000006">
    <property type="protein sequence ID" value="KAF4123756.1"/>
    <property type="molecule type" value="Genomic_DNA"/>
</dbReference>
<feature type="region of interest" description="Disordered" evidence="1">
    <location>
        <begin position="70"/>
        <end position="132"/>
    </location>
</feature>
<protein>
    <submittedName>
        <fullName evidence="2">Uncharacterized protein</fullName>
    </submittedName>
</protein>
<evidence type="ECO:0000313" key="2">
    <source>
        <dbReference type="EMBL" id="KAF4123756.1"/>
    </source>
</evidence>
<keyword evidence="3" id="KW-1185">Reference proteome</keyword>
<reference evidence="2" key="1">
    <citation type="submission" date="2020-03" db="EMBL/GenBank/DDBJ databases">
        <title>Site-based positive gene gene selection in Geosmithia morbida across the United States reveals a broad range of putative effectors and factors for local host and environmental adapation.</title>
        <authorList>
            <person name="Onufrak A."/>
            <person name="Murdoch R.W."/>
            <person name="Gazis R."/>
            <person name="Huff M."/>
            <person name="Staton M."/>
            <person name="Klingeman W."/>
            <person name="Hadziabdic D."/>
        </authorList>
    </citation>
    <scope>NUCLEOTIDE SEQUENCE</scope>
    <source>
        <strain evidence="2">1262</strain>
    </source>
</reference>
<dbReference type="SUPFAM" id="SSF54001">
    <property type="entry name" value="Cysteine proteinases"/>
    <property type="match status" value="1"/>
</dbReference>
<accession>A0A9P4YVA7</accession>
<dbReference type="RefSeq" id="XP_035322408.1">
    <property type="nucleotide sequence ID" value="XM_035468427.1"/>
</dbReference>
<dbReference type="AlphaFoldDB" id="A0A9P4YVA7"/>
<dbReference type="Proteomes" id="UP000749293">
    <property type="component" value="Unassembled WGS sequence"/>
</dbReference>
<comment type="caution">
    <text evidence="2">The sequence shown here is derived from an EMBL/GenBank/DDBJ whole genome shotgun (WGS) entry which is preliminary data.</text>
</comment>
<proteinExistence type="predicted"/>
<evidence type="ECO:0000256" key="1">
    <source>
        <dbReference type="SAM" id="MobiDB-lite"/>
    </source>
</evidence>
<dbReference type="OrthoDB" id="427186at2759"/>
<dbReference type="InterPro" id="IPR038765">
    <property type="entry name" value="Papain-like_cys_pep_sf"/>
</dbReference>
<gene>
    <name evidence="2" type="ORF">GMORB2_6457</name>
</gene>
<organism evidence="2 3">
    <name type="scientific">Geosmithia morbida</name>
    <dbReference type="NCBI Taxonomy" id="1094350"/>
    <lineage>
        <taxon>Eukaryota</taxon>
        <taxon>Fungi</taxon>
        <taxon>Dikarya</taxon>
        <taxon>Ascomycota</taxon>
        <taxon>Pezizomycotina</taxon>
        <taxon>Sordariomycetes</taxon>
        <taxon>Hypocreomycetidae</taxon>
        <taxon>Hypocreales</taxon>
        <taxon>Bionectriaceae</taxon>
        <taxon>Geosmithia</taxon>
    </lineage>
</organism>
<dbReference type="GeneID" id="55972682"/>
<name>A0A9P4YVA7_9HYPO</name>
<evidence type="ECO:0000313" key="3">
    <source>
        <dbReference type="Proteomes" id="UP000749293"/>
    </source>
</evidence>
<sequence length="132" mass="13914">MPTGGVWVSPEGRETSILLRNSPEVFTCLANNLGGVNPNLALHDVYNLGDAGTPIGHGLNALLHAVVNGHPDRSSSVRADPVLSCPLEDATPQKPDGRGGLPYNSQELEEAHMRGGVARRRPELMSTAAITS</sequence>